<dbReference type="EMBL" id="CP001055">
    <property type="protein sequence ID" value="ACC97854.1"/>
    <property type="molecule type" value="Genomic_DNA"/>
</dbReference>
<dbReference type="RefSeq" id="WP_012414469.1">
    <property type="nucleotide sequence ID" value="NC_010644.1"/>
</dbReference>
<reference evidence="1 2" key="1">
    <citation type="journal article" date="2009" name="Appl. Environ. Microbiol.">
        <title>Genomic analysis of 'Elusimicrobium minutum,' the first cultivated representative of the phylum 'Elusimicrobia' (formerly termite group 1).</title>
        <authorList>
            <person name="Herlemann D.P.R."/>
            <person name="Geissinger O."/>
            <person name="Ikeda-Ohtsubo W."/>
            <person name="Kunin V."/>
            <person name="Sun H."/>
            <person name="Lapidus A."/>
            <person name="Hugenholtz P."/>
            <person name="Brune A."/>
        </authorList>
    </citation>
    <scope>NUCLEOTIDE SEQUENCE [LARGE SCALE GENOMIC DNA]</scope>
    <source>
        <strain evidence="1 2">Pei191</strain>
    </source>
</reference>
<sequence length="641" mass="71405">MRLRIKKKKILFFVLVFAVAGFLLLPVIDGALSKVPAYASAKKAVPQAASSNPLTKAMEFLSSIIKGRKKETASAPEKTLRTFTGGQRAALNITQYDERAGVYQGIHDGKEIRIKLDGDGISEIKDKDGNWIMVHQKEPDVFSRGMYDYNLKNDPLSIMEGRRISNQIAADNKDANGFYASALPFSKIFSDGARKGINAISNTFENPDTILQEGKEYYAALGNPSGNISGFSRGNVSMPSEGYSGQELSEIFAKAQQKAFDSLAMYDQNGKLLSDSDKEKAKDNEMRDTQRQARGTAFLELQKQAREKLQTAAQKEIEKGPDSWMLDKIGEYDSIAKEKMQTGRLSCEAEEKAACGSYKQINSKDVYNKGKENAAKVLGAWIPGFNDDKVFSPEERESIIYSYLSGSEHSYKGVNWNALRPSFLVAVPANPKGLDLTKEQQKELGISDNTMVKIKKECQDGGCSWLAFSYTGGQYSQMGERLGWSYSNVPNKVPRIYSSVDSDWDLVKTSDLEKEIQKVSSVKPSDENFVIPPYIVTSARQGVEWDKKRVSYPSLIFQFDKGSHLDRSIVGEVVEGNPPVERASDELFNDYLARNQEFADKTEESIKKIIESKRNNTPKNSVAKAIMDIKKAVSEKSKNKE</sequence>
<proteinExistence type="predicted"/>
<organism evidence="1 2">
    <name type="scientific">Elusimicrobium minutum (strain Pei191)</name>
    <dbReference type="NCBI Taxonomy" id="445932"/>
    <lineage>
        <taxon>Bacteria</taxon>
        <taxon>Pseudomonadati</taxon>
        <taxon>Elusimicrobiota</taxon>
        <taxon>Elusimicrobia</taxon>
        <taxon>Elusimicrobiales</taxon>
        <taxon>Elusimicrobiaceae</taxon>
        <taxon>Elusimicrobium</taxon>
    </lineage>
</organism>
<dbReference type="HOGENOM" id="CLU_453252_0_0_0"/>
<dbReference type="KEGG" id="emi:Emin_0294"/>
<protein>
    <submittedName>
        <fullName evidence="1">Uncharacterized protein</fullName>
    </submittedName>
</protein>
<accession>B2KBV0</accession>
<evidence type="ECO:0000313" key="1">
    <source>
        <dbReference type="EMBL" id="ACC97854.1"/>
    </source>
</evidence>
<dbReference type="Proteomes" id="UP000001029">
    <property type="component" value="Chromosome"/>
</dbReference>
<dbReference type="STRING" id="445932.Emin_0294"/>
<gene>
    <name evidence="1" type="ordered locus">Emin_0294</name>
</gene>
<keyword evidence="2" id="KW-1185">Reference proteome</keyword>
<dbReference type="AlphaFoldDB" id="B2KBV0"/>
<name>B2KBV0_ELUMP</name>
<evidence type="ECO:0000313" key="2">
    <source>
        <dbReference type="Proteomes" id="UP000001029"/>
    </source>
</evidence>